<dbReference type="EMBL" id="JAOQJL010000048">
    <property type="protein sequence ID" value="MCU6767035.1"/>
    <property type="molecule type" value="Genomic_DNA"/>
</dbReference>
<sequence>MFGECHAHLIMDGLNYRRAVDLHADGVKDKVIQSRFRLYQELGILFVRDGGDAGMVSKRAKELSGEYGIDYRTPVFAIHRNGHYGGIVGCGFDTLREYHQKVMDAKALGADFIKIMTTGILDFNDHGKITGQPLDKEEVKEMVHIAHEEGFAVMSHTNGDYGVQAAIEAGADSVEHGNYISEETISMLADSSTVWVPTLVTVRNLMGSGRYDSQILARIAAQGEENLRLAYRAGVKVALGSDGGAYMVPHGWGLMDEYHAFLDILGTLAKVAEIDDWLTKGEKEIRERFKRDA</sequence>
<reference evidence="2 3" key="1">
    <citation type="journal article" date="2021" name="ISME Commun">
        <title>Automated analysis of genomic sequences facilitates high-throughput and comprehensive description of bacteria.</title>
        <authorList>
            <person name="Hitch T.C.A."/>
        </authorList>
    </citation>
    <scope>NUCLEOTIDE SEQUENCE [LARGE SCALE GENOMIC DNA]</scope>
    <source>
        <strain evidence="2 3">Sanger_23</strain>
    </source>
</reference>
<evidence type="ECO:0000313" key="2">
    <source>
        <dbReference type="EMBL" id="MCU6767035.1"/>
    </source>
</evidence>
<dbReference type="InterPro" id="IPR032466">
    <property type="entry name" value="Metal_Hydrolase"/>
</dbReference>
<proteinExistence type="predicted"/>
<name>A0ABT2TXT3_9FIRM</name>
<dbReference type="SUPFAM" id="SSF51556">
    <property type="entry name" value="Metallo-dependent hydrolases"/>
    <property type="match status" value="1"/>
</dbReference>
<evidence type="ECO:0000313" key="3">
    <source>
        <dbReference type="Proteomes" id="UP001652409"/>
    </source>
</evidence>
<accession>A0ABT2TXT3</accession>
<dbReference type="RefSeq" id="WP_158422762.1">
    <property type="nucleotide sequence ID" value="NZ_JAOQJL010000048.1"/>
</dbReference>
<dbReference type="InterPro" id="IPR051781">
    <property type="entry name" value="Metallo-dep_Hydrolase"/>
</dbReference>
<dbReference type="PANTHER" id="PTHR43135">
    <property type="entry name" value="ALPHA-D-RIBOSE 1-METHYLPHOSPHONATE 5-TRIPHOSPHATE DIPHOSPHATASE"/>
    <property type="match status" value="1"/>
</dbReference>
<feature type="domain" description="Amidohydrolase-related" evidence="1">
    <location>
        <begin position="102"/>
        <end position="247"/>
    </location>
</feature>
<gene>
    <name evidence="2" type="ORF">OCV61_16830</name>
</gene>
<organism evidence="2 3">
    <name type="scientific">Blautia ammoniilytica</name>
    <dbReference type="NCBI Taxonomy" id="2981782"/>
    <lineage>
        <taxon>Bacteria</taxon>
        <taxon>Bacillati</taxon>
        <taxon>Bacillota</taxon>
        <taxon>Clostridia</taxon>
        <taxon>Lachnospirales</taxon>
        <taxon>Lachnospiraceae</taxon>
        <taxon>Blautia</taxon>
    </lineage>
</organism>
<dbReference type="InterPro" id="IPR006680">
    <property type="entry name" value="Amidohydro-rel"/>
</dbReference>
<dbReference type="Proteomes" id="UP001652409">
    <property type="component" value="Unassembled WGS sequence"/>
</dbReference>
<protein>
    <submittedName>
        <fullName evidence="2">Amidohydrolase family protein</fullName>
    </submittedName>
</protein>
<dbReference type="PANTHER" id="PTHR43135:SF3">
    <property type="entry name" value="ALPHA-D-RIBOSE 1-METHYLPHOSPHONATE 5-TRIPHOSPHATE DIPHOSPHATASE"/>
    <property type="match status" value="1"/>
</dbReference>
<evidence type="ECO:0000259" key="1">
    <source>
        <dbReference type="Pfam" id="PF01979"/>
    </source>
</evidence>
<dbReference type="Gene3D" id="3.20.20.140">
    <property type="entry name" value="Metal-dependent hydrolases"/>
    <property type="match status" value="1"/>
</dbReference>
<comment type="caution">
    <text evidence="2">The sequence shown here is derived from an EMBL/GenBank/DDBJ whole genome shotgun (WGS) entry which is preliminary data.</text>
</comment>
<dbReference type="Pfam" id="PF01979">
    <property type="entry name" value="Amidohydro_1"/>
    <property type="match status" value="1"/>
</dbReference>
<keyword evidence="3" id="KW-1185">Reference proteome</keyword>